<dbReference type="Proteomes" id="UP000618460">
    <property type="component" value="Unassembled WGS sequence"/>
</dbReference>
<dbReference type="PRINTS" id="PR00411">
    <property type="entry name" value="PNDRDTASEI"/>
</dbReference>
<dbReference type="InterPro" id="IPR016156">
    <property type="entry name" value="FAD/NAD-linked_Rdtase_dimer_sf"/>
</dbReference>
<dbReference type="PANTHER" id="PTHR43429">
    <property type="entry name" value="PYRIDINE NUCLEOTIDE-DISULFIDE OXIDOREDUCTASE DOMAIN-CONTAINING"/>
    <property type="match status" value="1"/>
</dbReference>
<dbReference type="InterPro" id="IPR004099">
    <property type="entry name" value="Pyr_nucl-diS_OxRdtase_dimer"/>
</dbReference>
<evidence type="ECO:0000256" key="3">
    <source>
        <dbReference type="ARBA" id="ARBA00022630"/>
    </source>
</evidence>
<dbReference type="InterPro" id="IPR001763">
    <property type="entry name" value="Rhodanese-like_dom"/>
</dbReference>
<dbReference type="Pfam" id="PF02852">
    <property type="entry name" value="Pyr_redox_dim"/>
    <property type="match status" value="1"/>
</dbReference>
<evidence type="ECO:0000256" key="5">
    <source>
        <dbReference type="ARBA" id="ARBA00023002"/>
    </source>
</evidence>
<evidence type="ECO:0000256" key="4">
    <source>
        <dbReference type="ARBA" id="ARBA00022827"/>
    </source>
</evidence>
<evidence type="ECO:0000256" key="2">
    <source>
        <dbReference type="ARBA" id="ARBA00009130"/>
    </source>
</evidence>
<dbReference type="GO" id="GO:0016491">
    <property type="term" value="F:oxidoreductase activity"/>
    <property type="evidence" value="ECO:0007669"/>
    <property type="project" value="UniProtKB-KW"/>
</dbReference>
<gene>
    <name evidence="8" type="ORF">GCM10011351_06770</name>
</gene>
<dbReference type="AlphaFoldDB" id="A0A917WRR9"/>
<sequence>MKIIIIGSVAAGTSVAAKARRNDENAEITLYNADYDISYSICGIPYFLGGEVDEVDTLTPRSAPWFKVRYNVDIHTRHEVTSIDPEKKTVTVKDLGTNEIKEDNYDTLVFATGASPTTPAITGVDQDHVFHVRTIQHAIAIDKYLNAKKPKKATIIGAGFIGLEMAEQLSHKGLEVTIIQRGNQIMPHLDKDMAIRVEEHLRKQNVTLLLNEEAASISEKTVETKNGNVIDSDIVFLATGVKPNTSLAEDIGVELGSCGAIKVNNRMQTSLPDIYAVGDVAESFSIVTGKSIYRPLGSTANKMGRIAGDVITGGDLEHRGILGTGILRVFDLAVGYTGLSEKEAVAEGYDVEVLHNIKPSRADYLGGKELVIKAIADRETSRILGVQIVGQDGVDKRLDVFVTAISFKAKAEDLFHLDLAYAPPFSTTKDPVMYTGMALQNAIDKKNKLITPQEIIDRIDSGEALQIIDTRATKQYEAAHVDGAINIPLAKLREEAKGLDTNIPTVTYCNKGVTGNAAQNVLINMGFKEVFNLSGGNKNYQSFTKGR</sequence>
<dbReference type="PROSITE" id="PS50206">
    <property type="entry name" value="RHODANESE_3"/>
    <property type="match status" value="1"/>
</dbReference>
<name>A0A917WRR9_9BACI</name>
<keyword evidence="3" id="KW-0285">Flavoprotein</keyword>
<evidence type="ECO:0000259" key="7">
    <source>
        <dbReference type="PROSITE" id="PS50206"/>
    </source>
</evidence>
<keyword evidence="4" id="KW-0274">FAD</keyword>
<dbReference type="Gene3D" id="3.40.250.10">
    <property type="entry name" value="Rhodanese-like domain"/>
    <property type="match status" value="1"/>
</dbReference>
<proteinExistence type="inferred from homology"/>
<comment type="caution">
    <text evidence="8">The sequence shown here is derived from an EMBL/GenBank/DDBJ whole genome shotgun (WGS) entry which is preliminary data.</text>
</comment>
<keyword evidence="5" id="KW-0560">Oxidoreductase</keyword>
<dbReference type="SUPFAM" id="SSF51905">
    <property type="entry name" value="FAD/NAD(P)-binding domain"/>
    <property type="match status" value="2"/>
</dbReference>
<dbReference type="SUPFAM" id="SSF55424">
    <property type="entry name" value="FAD/NAD-linked reductases, dimerisation (C-terminal) domain"/>
    <property type="match status" value="1"/>
</dbReference>
<evidence type="ECO:0000313" key="9">
    <source>
        <dbReference type="Proteomes" id="UP000618460"/>
    </source>
</evidence>
<dbReference type="InterPro" id="IPR023753">
    <property type="entry name" value="FAD/NAD-binding_dom"/>
</dbReference>
<feature type="domain" description="Rhodanese" evidence="7">
    <location>
        <begin position="461"/>
        <end position="545"/>
    </location>
</feature>
<dbReference type="PANTHER" id="PTHR43429:SF1">
    <property type="entry name" value="NAD(P)H SULFUR OXIDOREDUCTASE (COA-DEPENDENT)"/>
    <property type="match status" value="1"/>
</dbReference>
<reference evidence="8" key="2">
    <citation type="submission" date="2020-09" db="EMBL/GenBank/DDBJ databases">
        <authorList>
            <person name="Sun Q."/>
            <person name="Zhou Y."/>
        </authorList>
    </citation>
    <scope>NUCLEOTIDE SEQUENCE</scope>
    <source>
        <strain evidence="8">CGMCC 1.6333</strain>
    </source>
</reference>
<accession>A0A917WRR9</accession>
<dbReference type="RefSeq" id="WP_117152308.1">
    <property type="nucleotide sequence ID" value="NZ_BMLG01000001.1"/>
</dbReference>
<protein>
    <recommendedName>
        <fullName evidence="7">Rhodanese domain-containing protein</fullName>
    </recommendedName>
</protein>
<keyword evidence="9" id="KW-1185">Reference proteome</keyword>
<dbReference type="Pfam" id="PF00581">
    <property type="entry name" value="Rhodanese"/>
    <property type="match status" value="1"/>
</dbReference>
<dbReference type="InterPro" id="IPR036188">
    <property type="entry name" value="FAD/NAD-bd_sf"/>
</dbReference>
<reference evidence="8" key="1">
    <citation type="journal article" date="2014" name="Int. J. Syst. Evol. Microbiol.">
        <title>Complete genome sequence of Corynebacterium casei LMG S-19264T (=DSM 44701T), isolated from a smear-ripened cheese.</title>
        <authorList>
            <consortium name="US DOE Joint Genome Institute (JGI-PGF)"/>
            <person name="Walter F."/>
            <person name="Albersmeier A."/>
            <person name="Kalinowski J."/>
            <person name="Ruckert C."/>
        </authorList>
    </citation>
    <scope>NUCLEOTIDE SEQUENCE</scope>
    <source>
        <strain evidence="8">CGMCC 1.6333</strain>
    </source>
</reference>
<dbReference type="InterPro" id="IPR050260">
    <property type="entry name" value="FAD-bd_OxRdtase"/>
</dbReference>
<evidence type="ECO:0000256" key="6">
    <source>
        <dbReference type="ARBA" id="ARBA00023284"/>
    </source>
</evidence>
<evidence type="ECO:0000256" key="1">
    <source>
        <dbReference type="ARBA" id="ARBA00001974"/>
    </source>
</evidence>
<dbReference type="InterPro" id="IPR036873">
    <property type="entry name" value="Rhodanese-like_dom_sf"/>
</dbReference>
<dbReference type="Gene3D" id="3.50.50.60">
    <property type="entry name" value="FAD/NAD(P)-binding domain"/>
    <property type="match status" value="2"/>
</dbReference>
<keyword evidence="6" id="KW-0676">Redox-active center</keyword>
<dbReference type="SUPFAM" id="SSF52821">
    <property type="entry name" value="Rhodanese/Cell cycle control phosphatase"/>
    <property type="match status" value="1"/>
</dbReference>
<dbReference type="SMART" id="SM00450">
    <property type="entry name" value="RHOD"/>
    <property type="match status" value="1"/>
</dbReference>
<dbReference type="PRINTS" id="PR00368">
    <property type="entry name" value="FADPNR"/>
</dbReference>
<comment type="similarity">
    <text evidence="2">Belongs to the class-III pyridine nucleotide-disulfide oxidoreductase family.</text>
</comment>
<comment type="cofactor">
    <cofactor evidence="1">
        <name>FAD</name>
        <dbReference type="ChEBI" id="CHEBI:57692"/>
    </cofactor>
</comment>
<organism evidence="8 9">
    <name type="scientific">Paraliobacillus quinghaiensis</name>
    <dbReference type="NCBI Taxonomy" id="470815"/>
    <lineage>
        <taxon>Bacteria</taxon>
        <taxon>Bacillati</taxon>
        <taxon>Bacillota</taxon>
        <taxon>Bacilli</taxon>
        <taxon>Bacillales</taxon>
        <taxon>Bacillaceae</taxon>
        <taxon>Paraliobacillus</taxon>
    </lineage>
</organism>
<dbReference type="OrthoDB" id="9792592at2"/>
<dbReference type="EMBL" id="BMLG01000001">
    <property type="protein sequence ID" value="GGM23635.1"/>
    <property type="molecule type" value="Genomic_DNA"/>
</dbReference>
<evidence type="ECO:0000313" key="8">
    <source>
        <dbReference type="EMBL" id="GGM23635.1"/>
    </source>
</evidence>
<dbReference type="Pfam" id="PF07992">
    <property type="entry name" value="Pyr_redox_2"/>
    <property type="match status" value="1"/>
</dbReference>